<keyword evidence="4" id="KW-1185">Reference proteome</keyword>
<feature type="region of interest" description="Disordered" evidence="1">
    <location>
        <begin position="1"/>
        <end position="39"/>
    </location>
</feature>
<dbReference type="InterPro" id="IPR043917">
    <property type="entry name" value="DUF5753"/>
</dbReference>
<dbReference type="EMBL" id="JBHTBJ010000037">
    <property type="protein sequence ID" value="MFC7278770.1"/>
    <property type="molecule type" value="Genomic_DNA"/>
</dbReference>
<evidence type="ECO:0000313" key="4">
    <source>
        <dbReference type="Proteomes" id="UP001596548"/>
    </source>
</evidence>
<dbReference type="Pfam" id="PF19054">
    <property type="entry name" value="DUF5753"/>
    <property type="match status" value="1"/>
</dbReference>
<dbReference type="RefSeq" id="WP_378975882.1">
    <property type="nucleotide sequence ID" value="NZ_JBHTBJ010000037.1"/>
</dbReference>
<protein>
    <submittedName>
        <fullName evidence="3">DUF5753 domain-containing protein</fullName>
    </submittedName>
</protein>
<organism evidence="3 4">
    <name type="scientific">Paractinoplanes rhizophilus</name>
    <dbReference type="NCBI Taxonomy" id="1416877"/>
    <lineage>
        <taxon>Bacteria</taxon>
        <taxon>Bacillati</taxon>
        <taxon>Actinomycetota</taxon>
        <taxon>Actinomycetes</taxon>
        <taxon>Micromonosporales</taxon>
        <taxon>Micromonosporaceae</taxon>
        <taxon>Paractinoplanes</taxon>
    </lineage>
</organism>
<dbReference type="Proteomes" id="UP001596548">
    <property type="component" value="Unassembled WGS sequence"/>
</dbReference>
<proteinExistence type="predicted"/>
<evidence type="ECO:0000313" key="3">
    <source>
        <dbReference type="EMBL" id="MFC7278770.1"/>
    </source>
</evidence>
<feature type="non-terminal residue" evidence="3">
    <location>
        <position position="1"/>
    </location>
</feature>
<evidence type="ECO:0000256" key="1">
    <source>
        <dbReference type="SAM" id="MobiDB-lite"/>
    </source>
</evidence>
<evidence type="ECO:0000259" key="2">
    <source>
        <dbReference type="Pfam" id="PF19054"/>
    </source>
</evidence>
<name>A0ABW2I1N2_9ACTN</name>
<sequence>GLLQRDKPLQQLHDGRHVRHPDILPNNPTKIKPAPNDRPDQLHLSYEASASLVRQVETFWIPGLLQTEEYARMVNRAFSTPDTTERDIERQTEARLLRQTVVLDRDDPPEMFFIIDESAVRRWVGAKPGDGRIMMRQLVRLQELAANPRVSIQIVPFRKGIHFGMQGSFAMLEFPEDDELLFLDNRSTNVTTREGTDVIARYKDEFYRLEDVATAREELPAFLGPLIEEMR</sequence>
<reference evidence="4" key="1">
    <citation type="journal article" date="2019" name="Int. J. Syst. Evol. Microbiol.">
        <title>The Global Catalogue of Microorganisms (GCM) 10K type strain sequencing project: providing services to taxonomists for standard genome sequencing and annotation.</title>
        <authorList>
            <consortium name="The Broad Institute Genomics Platform"/>
            <consortium name="The Broad Institute Genome Sequencing Center for Infectious Disease"/>
            <person name="Wu L."/>
            <person name="Ma J."/>
        </authorList>
    </citation>
    <scope>NUCLEOTIDE SEQUENCE [LARGE SCALE GENOMIC DNA]</scope>
    <source>
        <strain evidence="4">XZYJT-10</strain>
    </source>
</reference>
<gene>
    <name evidence="3" type="ORF">ACFQS1_32795</name>
</gene>
<feature type="domain" description="DUF5753" evidence="2">
    <location>
        <begin position="43"/>
        <end position="218"/>
    </location>
</feature>
<comment type="caution">
    <text evidence="3">The sequence shown here is derived from an EMBL/GenBank/DDBJ whole genome shotgun (WGS) entry which is preliminary data.</text>
</comment>
<accession>A0ABW2I1N2</accession>